<protein>
    <submittedName>
        <fullName evidence="1">Uncharacterized protein</fullName>
    </submittedName>
</protein>
<evidence type="ECO:0000313" key="1">
    <source>
        <dbReference type="EMBL" id="KAK7488204.1"/>
    </source>
</evidence>
<reference evidence="1 2" key="1">
    <citation type="journal article" date="2023" name="Sci. Data">
        <title>Genome assembly of the Korean intertidal mud-creeper Batillaria attramentaria.</title>
        <authorList>
            <person name="Patra A.K."/>
            <person name="Ho P.T."/>
            <person name="Jun S."/>
            <person name="Lee S.J."/>
            <person name="Kim Y."/>
            <person name="Won Y.J."/>
        </authorList>
    </citation>
    <scope>NUCLEOTIDE SEQUENCE [LARGE SCALE GENOMIC DNA]</scope>
    <source>
        <strain evidence="1">Wonlab-2016</strain>
    </source>
</reference>
<name>A0ABD0KLY1_9CAEN</name>
<proteinExistence type="predicted"/>
<dbReference type="AlphaFoldDB" id="A0ABD0KLY1"/>
<sequence>MWNSYGSFFPFSSYFYSRGERPGNDRQVFKRSTDELSGKERVSNMMGYWPQWWNTYYNHWPGWNYWNNYNWMWNNGGRYFPGYSRTDQDSDPSHSVSKRSTDDEKISNMMGDYGSYWPQWWNNYNFWPRMNYNWMWNNYRRYFPYFSRADHDSDSRQTVVKRSTDKSSAREQPSRMMGGYSGYWPQCGTTTTGMDGNRWNNYNWMWKLWPTVFFRCTPRTTRNQNDQDTLFTNAAQTTTKTHERASRMMVGFGGYWPHVVEQLL</sequence>
<evidence type="ECO:0000313" key="2">
    <source>
        <dbReference type="Proteomes" id="UP001519460"/>
    </source>
</evidence>
<dbReference type="EMBL" id="JACVVK020000153">
    <property type="protein sequence ID" value="KAK7488204.1"/>
    <property type="molecule type" value="Genomic_DNA"/>
</dbReference>
<organism evidence="1 2">
    <name type="scientific">Batillaria attramentaria</name>
    <dbReference type="NCBI Taxonomy" id="370345"/>
    <lineage>
        <taxon>Eukaryota</taxon>
        <taxon>Metazoa</taxon>
        <taxon>Spiralia</taxon>
        <taxon>Lophotrochozoa</taxon>
        <taxon>Mollusca</taxon>
        <taxon>Gastropoda</taxon>
        <taxon>Caenogastropoda</taxon>
        <taxon>Sorbeoconcha</taxon>
        <taxon>Cerithioidea</taxon>
        <taxon>Batillariidae</taxon>
        <taxon>Batillaria</taxon>
    </lineage>
</organism>
<dbReference type="Proteomes" id="UP001519460">
    <property type="component" value="Unassembled WGS sequence"/>
</dbReference>
<gene>
    <name evidence="1" type="ORF">BaRGS_00020511</name>
</gene>
<accession>A0ABD0KLY1</accession>
<keyword evidence="2" id="KW-1185">Reference proteome</keyword>
<comment type="caution">
    <text evidence="1">The sequence shown here is derived from an EMBL/GenBank/DDBJ whole genome shotgun (WGS) entry which is preliminary data.</text>
</comment>